<dbReference type="STRING" id="1302690.BUE76_02215"/>
<dbReference type="RefSeq" id="WP_073046751.1">
    <property type="nucleotide sequence ID" value="NZ_FQUO01000017.1"/>
</dbReference>
<proteinExistence type="predicted"/>
<dbReference type="OrthoDB" id="1488930at2"/>
<keyword evidence="2" id="KW-0472">Membrane</keyword>
<evidence type="ECO:0000256" key="1">
    <source>
        <dbReference type="ARBA" id="ARBA00023098"/>
    </source>
</evidence>
<evidence type="ECO:0000313" key="4">
    <source>
        <dbReference type="EMBL" id="SHG08860.1"/>
    </source>
</evidence>
<dbReference type="EMBL" id="FQUO01000017">
    <property type="protein sequence ID" value="SHG08860.1"/>
    <property type="molecule type" value="Genomic_DNA"/>
</dbReference>
<evidence type="ECO:0000256" key="2">
    <source>
        <dbReference type="SAM" id="Phobius"/>
    </source>
</evidence>
<feature type="transmembrane region" description="Helical" evidence="2">
    <location>
        <begin position="232"/>
        <end position="252"/>
    </location>
</feature>
<feature type="transmembrane region" description="Helical" evidence="2">
    <location>
        <begin position="138"/>
        <end position="161"/>
    </location>
</feature>
<keyword evidence="2" id="KW-1133">Transmembrane helix</keyword>
<dbReference type="Pfam" id="PF01734">
    <property type="entry name" value="Patatin"/>
    <property type="match status" value="1"/>
</dbReference>
<accession>A0A1M5GYR7</accession>
<feature type="transmembrane region" description="Helical" evidence="2">
    <location>
        <begin position="258"/>
        <end position="279"/>
    </location>
</feature>
<protein>
    <submittedName>
        <fullName evidence="4">Patatin-like phospholipase</fullName>
    </submittedName>
</protein>
<dbReference type="InterPro" id="IPR002641">
    <property type="entry name" value="PNPLA_dom"/>
</dbReference>
<organism evidence="4 5">
    <name type="scientific">Cnuella takakiae</name>
    <dbReference type="NCBI Taxonomy" id="1302690"/>
    <lineage>
        <taxon>Bacteria</taxon>
        <taxon>Pseudomonadati</taxon>
        <taxon>Bacteroidota</taxon>
        <taxon>Chitinophagia</taxon>
        <taxon>Chitinophagales</taxon>
        <taxon>Chitinophagaceae</taxon>
        <taxon>Cnuella</taxon>
    </lineage>
</organism>
<feature type="transmembrane region" description="Helical" evidence="2">
    <location>
        <begin position="286"/>
        <end position="302"/>
    </location>
</feature>
<evidence type="ECO:0000313" key="5">
    <source>
        <dbReference type="Proteomes" id="UP000184368"/>
    </source>
</evidence>
<dbReference type="InterPro" id="IPR016035">
    <property type="entry name" value="Acyl_Trfase/lysoPLipase"/>
</dbReference>
<evidence type="ECO:0000259" key="3">
    <source>
        <dbReference type="Pfam" id="PF01734"/>
    </source>
</evidence>
<name>A0A1M5GYR7_9BACT</name>
<dbReference type="Gene3D" id="3.40.1090.10">
    <property type="entry name" value="Cytosolic phospholipase A2 catalytic domain"/>
    <property type="match status" value="1"/>
</dbReference>
<feature type="transmembrane region" description="Helical" evidence="2">
    <location>
        <begin position="62"/>
        <end position="87"/>
    </location>
</feature>
<feature type="transmembrane region" description="Helical" evidence="2">
    <location>
        <begin position="25"/>
        <end position="42"/>
    </location>
</feature>
<reference evidence="4 5" key="1">
    <citation type="submission" date="2016-11" db="EMBL/GenBank/DDBJ databases">
        <authorList>
            <person name="Jaros S."/>
            <person name="Januszkiewicz K."/>
            <person name="Wedrychowicz H."/>
        </authorList>
    </citation>
    <scope>NUCLEOTIDE SEQUENCE [LARGE SCALE GENOMIC DNA]</scope>
    <source>
        <strain evidence="4 5">DSM 26897</strain>
    </source>
</reference>
<gene>
    <name evidence="4" type="ORF">SAMN05444008_117114</name>
</gene>
<keyword evidence="2" id="KW-0812">Transmembrane</keyword>
<feature type="transmembrane region" description="Helical" evidence="2">
    <location>
        <begin position="99"/>
        <end position="118"/>
    </location>
</feature>
<keyword evidence="1" id="KW-0443">Lipid metabolism</keyword>
<dbReference type="AlphaFoldDB" id="A0A1M5GYR7"/>
<feature type="domain" description="PNPLA" evidence="3">
    <location>
        <begin position="371"/>
        <end position="604"/>
    </location>
</feature>
<keyword evidence="5" id="KW-1185">Reference proteome</keyword>
<dbReference type="Proteomes" id="UP000184368">
    <property type="component" value="Unassembled WGS sequence"/>
</dbReference>
<sequence>MEYLRGIFYSLPVQLLFLHFRKYQLLLLFWVILFATVSGNFLKSMGADALFLAPEYLGDVNALSAGIMGMSIGVFIMCWNITTFILFSRHVHFLAATQYPFFKYCVNNSVIPISFLVYYLVKAYQFSHYKELISNVEIIFISIGFITGLILTLSISFTYFFGADKTILKRIQPLFKGASDFVSHLQPEQPRKTGSLIHAEWFLTSFNSVRRCRDVSHYSEHMMNTIFKRHHFAAVVSILVAVFFLVTIGFFLESPFFQIPAGASITLLFGILIGASGALAYFFQSWSIPFLAISLVVLNYLYKTDIIDPRNKAYGLSYNNKDAWPTYSRECLDSMASAANRAADRANMEQILWRWKARQGEEKPLLVLIATSGGGNRSATFTMNTLQTLDSLMGDQLMKRTALITGASGGMIGATYFRELYRQKLNGKPINLRDQRYVEHIARDLLNPIFSSFVARDVFAPAQFFSVGENRYIKDRGFAFENKLNQNTDSLLDHRLRDYVQDETQARIPMILFHALINRDARKLVISTQPVRFMMQSPADTLHAPPDAVDFVSFFANQDPYSLRMLTALRMNATFPVVLPSVWLPSQPVIDIMDGGLRDNFGVENSLRFLSAMQQWIQANTRGVLLIQIRDRQPGSWDDPFVLKGFGDHTIKPIMLLQNNWADMMEYFQNDSYTYFALNNGLPIHRVIFQYVSDKKKEKAALSFHLTKSEKQNIRESLHAPVNMQSFEQVKALLQAVKVEEPVKPVE</sequence>
<dbReference type="SUPFAM" id="SSF52151">
    <property type="entry name" value="FabD/lysophospholipase-like"/>
    <property type="match status" value="1"/>
</dbReference>
<dbReference type="GO" id="GO:0006629">
    <property type="term" value="P:lipid metabolic process"/>
    <property type="evidence" value="ECO:0007669"/>
    <property type="project" value="UniProtKB-KW"/>
</dbReference>